<dbReference type="GO" id="GO:0032259">
    <property type="term" value="P:methylation"/>
    <property type="evidence" value="ECO:0007669"/>
    <property type="project" value="UniProtKB-KW"/>
</dbReference>
<keyword evidence="2" id="KW-0808">Transferase</keyword>
<name>A0A6C0EY98_9ZZZZ</name>
<proteinExistence type="predicted"/>
<dbReference type="SUPFAM" id="SSF53335">
    <property type="entry name" value="S-adenosyl-L-methionine-dependent methyltransferases"/>
    <property type="match status" value="1"/>
</dbReference>
<feature type="transmembrane region" description="Helical" evidence="5">
    <location>
        <begin position="38"/>
        <end position="56"/>
    </location>
</feature>
<accession>A0A6C0EY98</accession>
<evidence type="ECO:0000256" key="1">
    <source>
        <dbReference type="ARBA" id="ARBA00022603"/>
    </source>
</evidence>
<keyword evidence="4" id="KW-0443">Lipid metabolism</keyword>
<evidence type="ECO:0000256" key="3">
    <source>
        <dbReference type="ARBA" id="ARBA00022691"/>
    </source>
</evidence>
<protein>
    <recommendedName>
        <fullName evidence="7">Methyltransferase domain-containing protein</fullName>
    </recommendedName>
</protein>
<dbReference type="InterPro" id="IPR050723">
    <property type="entry name" value="CFA/CMAS"/>
</dbReference>
<keyword evidence="5" id="KW-0812">Transmembrane</keyword>
<evidence type="ECO:0000313" key="6">
    <source>
        <dbReference type="EMBL" id="QHT33279.1"/>
    </source>
</evidence>
<dbReference type="Gene3D" id="3.40.50.150">
    <property type="entry name" value="Vaccinia Virus protein VP39"/>
    <property type="match status" value="1"/>
</dbReference>
<sequence length="423" mass="49233">MYNMNEKWLYAVTVGLIIIWILITMFKKMGIAPIPQRNTIGVWLLVFIGLSLSKYFFNNLYYAIPIIVSIFVIHECLWYEAHIDIFKDESETTENCYNWMNTFCNEIVNKELTVDTANTNTNTEADSSEKSSDLSEGLFDNNWDMTNIEAYNNKFGTYFKYLNLQPGMKILDIGCGNGHWLQYCKKRGVEGMGITISKTQVELCRKNGLDVIQGDIIKGILKKINGKFDAISAIGPVEHFSSVSSGENECNKLLQTYYDDVMNLINTNSKSRRYLNSYMTTNTKYSKYRTPEWYYRIYLICSTYGYGFYNSDEGMMKIYNTKNSQKGIESVVIEKRDYTEDYRWIMARNKNSIGYCNYKFRTSQHFSQFIQDILTDSGWWARFLYGASNSWLWQFGGTSETPIPKITDTPIRAYIYVTEINKI</sequence>
<dbReference type="AlphaFoldDB" id="A0A6C0EY98"/>
<keyword evidence="5" id="KW-1133">Transmembrane helix</keyword>
<dbReference type="Pfam" id="PF02353">
    <property type="entry name" value="CMAS"/>
    <property type="match status" value="1"/>
</dbReference>
<dbReference type="GO" id="GO:0008168">
    <property type="term" value="F:methyltransferase activity"/>
    <property type="evidence" value="ECO:0007669"/>
    <property type="project" value="UniProtKB-KW"/>
</dbReference>
<evidence type="ECO:0000256" key="4">
    <source>
        <dbReference type="ARBA" id="ARBA00023098"/>
    </source>
</evidence>
<keyword evidence="1" id="KW-0489">Methyltransferase</keyword>
<feature type="transmembrane region" description="Helical" evidence="5">
    <location>
        <begin position="62"/>
        <end position="79"/>
    </location>
</feature>
<evidence type="ECO:0008006" key="7">
    <source>
        <dbReference type="Google" id="ProtNLM"/>
    </source>
</evidence>
<organism evidence="6">
    <name type="scientific">viral metagenome</name>
    <dbReference type="NCBI Taxonomy" id="1070528"/>
    <lineage>
        <taxon>unclassified sequences</taxon>
        <taxon>metagenomes</taxon>
        <taxon>organismal metagenomes</taxon>
    </lineage>
</organism>
<reference evidence="6" key="1">
    <citation type="journal article" date="2020" name="Nature">
        <title>Giant virus diversity and host interactions through global metagenomics.</title>
        <authorList>
            <person name="Schulz F."/>
            <person name="Roux S."/>
            <person name="Paez-Espino D."/>
            <person name="Jungbluth S."/>
            <person name="Walsh D.A."/>
            <person name="Denef V.J."/>
            <person name="McMahon K.D."/>
            <person name="Konstantinidis K.T."/>
            <person name="Eloe-Fadrosh E.A."/>
            <person name="Kyrpides N.C."/>
            <person name="Woyke T."/>
        </authorList>
    </citation>
    <scope>NUCLEOTIDE SEQUENCE</scope>
    <source>
        <strain evidence="6">GVMAG-M-3300009161-34</strain>
    </source>
</reference>
<feature type="transmembrane region" description="Helical" evidence="5">
    <location>
        <begin position="7"/>
        <end position="26"/>
    </location>
</feature>
<dbReference type="CDD" id="cd02440">
    <property type="entry name" value="AdoMet_MTases"/>
    <property type="match status" value="1"/>
</dbReference>
<evidence type="ECO:0000256" key="2">
    <source>
        <dbReference type="ARBA" id="ARBA00022679"/>
    </source>
</evidence>
<keyword evidence="3" id="KW-0949">S-adenosyl-L-methionine</keyword>
<dbReference type="InterPro" id="IPR029063">
    <property type="entry name" value="SAM-dependent_MTases_sf"/>
</dbReference>
<dbReference type="EMBL" id="MN738962">
    <property type="protein sequence ID" value="QHT33279.1"/>
    <property type="molecule type" value="Genomic_DNA"/>
</dbReference>
<dbReference type="PANTHER" id="PTHR43667">
    <property type="entry name" value="CYCLOPROPANE-FATTY-ACYL-PHOSPHOLIPID SYNTHASE"/>
    <property type="match status" value="1"/>
</dbReference>
<evidence type="ECO:0000256" key="5">
    <source>
        <dbReference type="SAM" id="Phobius"/>
    </source>
</evidence>
<dbReference type="GO" id="GO:0006629">
    <property type="term" value="P:lipid metabolic process"/>
    <property type="evidence" value="ECO:0007669"/>
    <property type="project" value="UniProtKB-KW"/>
</dbReference>
<keyword evidence="5" id="KW-0472">Membrane</keyword>
<dbReference type="PANTHER" id="PTHR43667:SF1">
    <property type="entry name" value="CYCLOPROPANE-FATTY-ACYL-PHOSPHOLIPID SYNTHASE"/>
    <property type="match status" value="1"/>
</dbReference>